<gene>
    <name evidence="1" type="ORF">RQC66_02575</name>
</gene>
<reference evidence="2" key="1">
    <citation type="submission" date="2023-07" db="EMBL/GenBank/DDBJ databases">
        <title>Draft genome sequence of the endophytic actinobacterium Streptomyces justiciae WPN32, a potential antibiotic producer.</title>
        <authorList>
            <person name="Yasawong M."/>
            <person name="Pana W."/>
            <person name="Ganta P."/>
            <person name="Santapan N."/>
            <person name="Songngamsuk T."/>
            <person name="Phatcharaharikarn M."/>
            <person name="Kerdtoob S."/>
            <person name="Nantapong N."/>
        </authorList>
    </citation>
    <scope>NUCLEOTIDE SEQUENCE [LARGE SCALE GENOMIC DNA]</scope>
    <source>
        <strain evidence="2">WPN32</strain>
    </source>
</reference>
<keyword evidence="2" id="KW-1185">Reference proteome</keyword>
<dbReference type="RefSeq" id="WP_314197520.1">
    <property type="nucleotide sequence ID" value="NZ_JAVTLL010000002.1"/>
</dbReference>
<protein>
    <submittedName>
        <fullName evidence="1">Uncharacterized protein</fullName>
    </submittedName>
</protein>
<proteinExistence type="predicted"/>
<dbReference type="InterPro" id="IPR036237">
    <property type="entry name" value="Xyl_isomerase-like_sf"/>
</dbReference>
<accession>A0ABU3LK48</accession>
<dbReference type="EMBL" id="JAVTLL010000002">
    <property type="protein sequence ID" value="MDT7839611.1"/>
    <property type="molecule type" value="Genomic_DNA"/>
</dbReference>
<evidence type="ECO:0000313" key="2">
    <source>
        <dbReference type="Proteomes" id="UP001257948"/>
    </source>
</evidence>
<evidence type="ECO:0000313" key="1">
    <source>
        <dbReference type="EMBL" id="MDT7839611.1"/>
    </source>
</evidence>
<organism evidence="1 2">
    <name type="scientific">Streptomyces justiciae</name>
    <dbReference type="NCBI Taxonomy" id="2780140"/>
    <lineage>
        <taxon>Bacteria</taxon>
        <taxon>Bacillati</taxon>
        <taxon>Actinomycetota</taxon>
        <taxon>Actinomycetes</taxon>
        <taxon>Kitasatosporales</taxon>
        <taxon>Streptomycetaceae</taxon>
        <taxon>Streptomyces</taxon>
    </lineage>
</organism>
<sequence>MSDLADVLPHVHFIQAKFFEIDDHLSDLHIPWAEILETLRVADWRGWLSSEYEGRREPYRGRDQVRRQHALLRALDRAPSRD</sequence>
<dbReference type="Gene3D" id="3.20.20.150">
    <property type="entry name" value="Divalent-metal-dependent TIM barrel enzymes"/>
    <property type="match status" value="1"/>
</dbReference>
<name>A0ABU3LK48_9ACTN</name>
<comment type="caution">
    <text evidence="1">The sequence shown here is derived from an EMBL/GenBank/DDBJ whole genome shotgun (WGS) entry which is preliminary data.</text>
</comment>
<dbReference type="Proteomes" id="UP001257948">
    <property type="component" value="Unassembled WGS sequence"/>
</dbReference>
<dbReference type="SUPFAM" id="SSF51658">
    <property type="entry name" value="Xylose isomerase-like"/>
    <property type="match status" value="1"/>
</dbReference>